<evidence type="ECO:0000313" key="2">
    <source>
        <dbReference type="EMBL" id="MFC3024515.1"/>
    </source>
</evidence>
<organism evidence="2 3">
    <name type="scientific">Vibrio zhugei</name>
    <dbReference type="NCBI Taxonomy" id="2479546"/>
    <lineage>
        <taxon>Bacteria</taxon>
        <taxon>Pseudomonadati</taxon>
        <taxon>Pseudomonadota</taxon>
        <taxon>Gammaproteobacteria</taxon>
        <taxon>Vibrionales</taxon>
        <taxon>Vibrionaceae</taxon>
        <taxon>Vibrio</taxon>
    </lineage>
</organism>
<reference evidence="3" key="1">
    <citation type="journal article" date="2019" name="Int. J. Syst. Evol. Microbiol.">
        <title>The Global Catalogue of Microorganisms (GCM) 10K type strain sequencing project: providing services to taxonomists for standard genome sequencing and annotation.</title>
        <authorList>
            <consortium name="The Broad Institute Genomics Platform"/>
            <consortium name="The Broad Institute Genome Sequencing Center for Infectious Disease"/>
            <person name="Wu L."/>
            <person name="Ma J."/>
        </authorList>
    </citation>
    <scope>NUCLEOTIDE SEQUENCE [LARGE SCALE GENOMIC DNA]</scope>
    <source>
        <strain evidence="3">KCTC 62784</strain>
    </source>
</reference>
<feature type="transmembrane region" description="Helical" evidence="1">
    <location>
        <begin position="51"/>
        <end position="69"/>
    </location>
</feature>
<proteinExistence type="predicted"/>
<comment type="caution">
    <text evidence="2">The sequence shown here is derived from an EMBL/GenBank/DDBJ whole genome shotgun (WGS) entry which is preliminary data.</text>
</comment>
<dbReference type="EMBL" id="JBHRSE010000078">
    <property type="protein sequence ID" value="MFC3024515.1"/>
    <property type="molecule type" value="Genomic_DNA"/>
</dbReference>
<evidence type="ECO:0008006" key="4">
    <source>
        <dbReference type="Google" id="ProtNLM"/>
    </source>
</evidence>
<protein>
    <recommendedName>
        <fullName evidence="4">DUF2628 domain-containing protein</fullName>
    </recommendedName>
</protein>
<feature type="transmembrane region" description="Helical" evidence="1">
    <location>
        <begin position="99"/>
        <end position="118"/>
    </location>
</feature>
<dbReference type="Proteomes" id="UP001595384">
    <property type="component" value="Unassembled WGS sequence"/>
</dbReference>
<keyword evidence="1" id="KW-1133">Transmembrane helix</keyword>
<accession>A0ABV7CDA3</accession>
<evidence type="ECO:0000256" key="1">
    <source>
        <dbReference type="SAM" id="Phobius"/>
    </source>
</evidence>
<name>A0ABV7CDA3_9VIBR</name>
<keyword evidence="1" id="KW-0472">Membrane</keyword>
<feature type="transmembrane region" description="Helical" evidence="1">
    <location>
        <begin position="147"/>
        <end position="169"/>
    </location>
</feature>
<keyword evidence="3" id="KW-1185">Reference proteome</keyword>
<dbReference type="RefSeq" id="WP_123016646.1">
    <property type="nucleotide sequence ID" value="NZ_AP024911.1"/>
</dbReference>
<evidence type="ECO:0000313" key="3">
    <source>
        <dbReference type="Proteomes" id="UP001595384"/>
    </source>
</evidence>
<keyword evidence="1" id="KW-0812">Transmembrane</keyword>
<sequence length="211" mass="24154">MTTPSINGGDLKATAWERRFDLFDRLEANKKGRVEVLQSAAYKSLNWRERWLIGFNAYALFGGFFFYVMKGMHIKAGIMASMTLLWAALLSWLEYTLGVTFPLLCYWLPLSVIVSQWANFDYYRKVTIGESLWPSWQSIRRASRHKVVISLFIVAVLLLSGVRVFSHFYQHATAQAMSSEDAIAIECGINKVYVMPHELNLFGKDAICSNF</sequence>
<gene>
    <name evidence="2" type="ORF">ACFODT_11840</name>
</gene>